<evidence type="ECO:0000313" key="3">
    <source>
        <dbReference type="Proteomes" id="UP000562395"/>
    </source>
</evidence>
<dbReference type="RefSeq" id="WP_021224396.1">
    <property type="nucleotide sequence ID" value="NZ_JACICY010000028.1"/>
</dbReference>
<dbReference type="InterPro" id="IPR009492">
    <property type="entry name" value="TniQ"/>
</dbReference>
<reference evidence="2 3" key="1">
    <citation type="submission" date="2020-08" db="EMBL/GenBank/DDBJ databases">
        <title>Genomic Encyclopedia of Type Strains, Phase IV (KMG-IV): sequencing the most valuable type-strain genomes for metagenomic binning, comparative biology and taxonomic classification.</title>
        <authorList>
            <person name="Goeker M."/>
        </authorList>
    </citation>
    <scope>NUCLEOTIDE SEQUENCE [LARGE SCALE GENOMIC DNA]</scope>
    <source>
        <strain evidence="2 3">DSM 14552</strain>
    </source>
</reference>
<organism evidence="2 3">
    <name type="scientific">Novosphingobium hassiacum</name>
    <dbReference type="NCBI Taxonomy" id="173676"/>
    <lineage>
        <taxon>Bacteria</taxon>
        <taxon>Pseudomonadati</taxon>
        <taxon>Pseudomonadota</taxon>
        <taxon>Alphaproteobacteria</taxon>
        <taxon>Sphingomonadales</taxon>
        <taxon>Sphingomonadaceae</taxon>
        <taxon>Novosphingobium</taxon>
    </lineage>
</organism>
<evidence type="ECO:0000313" key="2">
    <source>
        <dbReference type="EMBL" id="MBB3862866.1"/>
    </source>
</evidence>
<keyword evidence="3" id="KW-1185">Reference proteome</keyword>
<proteinExistence type="predicted"/>
<gene>
    <name evidence="2" type="ORF">GGQ88_004169</name>
</gene>
<protein>
    <recommendedName>
        <fullName evidence="1">TniQ domain-containing protein</fullName>
    </recommendedName>
</protein>
<dbReference type="EMBL" id="JACICY010000028">
    <property type="protein sequence ID" value="MBB3862866.1"/>
    <property type="molecule type" value="Genomic_DNA"/>
</dbReference>
<dbReference type="AlphaFoldDB" id="A0A7W5ZZF6"/>
<sequence>MIALGLEPEPLAFRVRPLADECFDSWIDRVTRAHETTRAALFRHVGIEPALAGYDLARGARGLDVAWHSAFANLVERLAWAVQCQNDRISATFLACQAHDVLPRRIRRYACARCWYEAGRAGKPMIVRREWILRASWRCHDHELPLTDMASLLRDVASPISQADLGLATIVAERRRWAYRVRPGALRRNAAELAYLAGSRDGHGMAPPNKRYHARFAANLFHFSADRIGMLALAHGNRHALARRFERLVAARLPECPTVGGGVQAPVKMPYRLRACAPPKSASAWMAPEFLDLLRAYAWVRERRDIDEARAAVFERHFGGLLGLPAAAILSSGNASRAWPPGY</sequence>
<accession>A0A7W5ZZF6</accession>
<dbReference type="Pfam" id="PF06527">
    <property type="entry name" value="TniQ"/>
    <property type="match status" value="1"/>
</dbReference>
<evidence type="ECO:0000259" key="1">
    <source>
        <dbReference type="Pfam" id="PF06527"/>
    </source>
</evidence>
<feature type="domain" description="TniQ" evidence="1">
    <location>
        <begin position="13"/>
        <end position="146"/>
    </location>
</feature>
<name>A0A7W5ZZF6_9SPHN</name>
<comment type="caution">
    <text evidence="2">The sequence shown here is derived from an EMBL/GenBank/DDBJ whole genome shotgun (WGS) entry which is preliminary data.</text>
</comment>
<dbReference type="Proteomes" id="UP000562395">
    <property type="component" value="Unassembled WGS sequence"/>
</dbReference>